<name>Q0G5C0_9HYPH</name>
<evidence type="ECO:0000256" key="3">
    <source>
        <dbReference type="ARBA" id="ARBA00004931"/>
    </source>
</evidence>
<keyword evidence="13" id="KW-1185">Reference proteome</keyword>
<dbReference type="HOGENOM" id="CLU_020844_2_0_5"/>
<evidence type="ECO:0000256" key="5">
    <source>
        <dbReference type="ARBA" id="ARBA00009320"/>
    </source>
</evidence>
<evidence type="ECO:0000256" key="7">
    <source>
        <dbReference type="ARBA" id="ARBA00014472"/>
    </source>
</evidence>
<keyword evidence="12" id="KW-0032">Aminotransferase</keyword>
<keyword evidence="8" id="KW-0028">Amino-acid biosynthesis</keyword>
<dbReference type="InterPro" id="IPR043131">
    <property type="entry name" value="BCAT-like_N"/>
</dbReference>
<reference evidence="12 13" key="1">
    <citation type="journal article" date="2010" name="J. Bacteriol.">
        <title>Genome sequence of Fulvimarina pelagi HTCC2506T, a Mn(II)-oxidizing alphaproteobacterium possessing an aerobic anoxygenic photosynthetic gene cluster and Xanthorhodopsin.</title>
        <authorList>
            <person name="Kang I."/>
            <person name="Oh H.M."/>
            <person name="Lim S.I."/>
            <person name="Ferriera S."/>
            <person name="Giovannoni S.J."/>
            <person name="Cho J.C."/>
        </authorList>
    </citation>
    <scope>NUCLEOTIDE SEQUENCE [LARGE SCALE GENOMIC DNA]</scope>
    <source>
        <strain evidence="12 13">HTCC2506</strain>
    </source>
</reference>
<dbReference type="PANTHER" id="PTHR42743">
    <property type="entry name" value="AMINO-ACID AMINOTRANSFERASE"/>
    <property type="match status" value="1"/>
</dbReference>
<dbReference type="InterPro" id="IPR050571">
    <property type="entry name" value="Class-IV_PLP-Dep_Aminotrnsfr"/>
</dbReference>
<gene>
    <name evidence="12" type="ORF">FP2506_09881</name>
</gene>
<comment type="catalytic activity">
    <reaction evidence="10">
        <text>L-isoleucine + 2-oxoglutarate = (S)-3-methyl-2-oxopentanoate + L-glutamate</text>
        <dbReference type="Rhea" id="RHEA:24801"/>
        <dbReference type="ChEBI" id="CHEBI:16810"/>
        <dbReference type="ChEBI" id="CHEBI:29985"/>
        <dbReference type="ChEBI" id="CHEBI:35146"/>
        <dbReference type="ChEBI" id="CHEBI:58045"/>
        <dbReference type="EC" id="2.6.1.42"/>
    </reaction>
</comment>
<comment type="pathway">
    <text evidence="3">Amino-acid biosynthesis; L-valine biosynthesis; L-valine from pyruvate: step 4/4.</text>
</comment>
<dbReference type="Gene3D" id="3.20.10.10">
    <property type="entry name" value="D-amino Acid Aminotransferase, subunit A, domain 2"/>
    <property type="match status" value="1"/>
</dbReference>
<proteinExistence type="inferred from homology"/>
<dbReference type="InterPro" id="IPR043132">
    <property type="entry name" value="BCAT-like_C"/>
</dbReference>
<dbReference type="Gene3D" id="3.30.470.10">
    <property type="match status" value="1"/>
</dbReference>
<dbReference type="RefSeq" id="WP_007067118.1">
    <property type="nucleotide sequence ID" value="NZ_DS022272.1"/>
</dbReference>
<comment type="caution">
    <text evidence="12">The sequence shown here is derived from an EMBL/GenBank/DDBJ whole genome shotgun (WGS) entry which is preliminary data.</text>
</comment>
<evidence type="ECO:0000256" key="1">
    <source>
        <dbReference type="ARBA" id="ARBA00003109"/>
    </source>
</evidence>
<comment type="pathway">
    <text evidence="4">Amino-acid biosynthesis; L-leucine biosynthesis; L-leucine from 3-methyl-2-oxobutanoate: step 4/4.</text>
</comment>
<evidence type="ECO:0000256" key="4">
    <source>
        <dbReference type="ARBA" id="ARBA00005072"/>
    </source>
</evidence>
<evidence type="ECO:0000256" key="11">
    <source>
        <dbReference type="ARBA" id="ARBA00049229"/>
    </source>
</evidence>
<dbReference type="GO" id="GO:0009082">
    <property type="term" value="P:branched-chain amino acid biosynthetic process"/>
    <property type="evidence" value="ECO:0007669"/>
    <property type="project" value="UniProtKB-KW"/>
</dbReference>
<evidence type="ECO:0000313" key="13">
    <source>
        <dbReference type="Proteomes" id="UP000004310"/>
    </source>
</evidence>
<dbReference type="GO" id="GO:0004084">
    <property type="term" value="F:branched-chain-amino-acid transaminase activity"/>
    <property type="evidence" value="ECO:0007669"/>
    <property type="project" value="UniProtKB-EC"/>
</dbReference>
<dbReference type="PANTHER" id="PTHR42743:SF11">
    <property type="entry name" value="AMINODEOXYCHORISMATE LYASE"/>
    <property type="match status" value="1"/>
</dbReference>
<dbReference type="InterPro" id="IPR001544">
    <property type="entry name" value="Aminotrans_IV"/>
</dbReference>
<comment type="pathway">
    <text evidence="2">Amino-acid biosynthesis; L-isoleucine biosynthesis; L-isoleucine from 2-oxobutanoate: step 4/4.</text>
</comment>
<evidence type="ECO:0000256" key="9">
    <source>
        <dbReference type="ARBA" id="ARBA00048212"/>
    </source>
</evidence>
<comment type="catalytic activity">
    <reaction evidence="9">
        <text>L-valine + 2-oxoglutarate = 3-methyl-2-oxobutanoate + L-glutamate</text>
        <dbReference type="Rhea" id="RHEA:24813"/>
        <dbReference type="ChEBI" id="CHEBI:11851"/>
        <dbReference type="ChEBI" id="CHEBI:16810"/>
        <dbReference type="ChEBI" id="CHEBI:29985"/>
        <dbReference type="ChEBI" id="CHEBI:57762"/>
        <dbReference type="EC" id="2.6.1.42"/>
    </reaction>
</comment>
<dbReference type="Proteomes" id="UP000004310">
    <property type="component" value="Unassembled WGS sequence"/>
</dbReference>
<dbReference type="STRING" id="217511.GCA_001463845_00736"/>
<dbReference type="eggNOG" id="COG0115">
    <property type="taxonomic scope" value="Bacteria"/>
</dbReference>
<organism evidence="12 13">
    <name type="scientific">Fulvimarina pelagi HTCC2506</name>
    <dbReference type="NCBI Taxonomy" id="314231"/>
    <lineage>
        <taxon>Bacteria</taxon>
        <taxon>Pseudomonadati</taxon>
        <taxon>Pseudomonadota</taxon>
        <taxon>Alphaproteobacteria</taxon>
        <taxon>Hyphomicrobiales</taxon>
        <taxon>Aurantimonadaceae</taxon>
        <taxon>Fulvimarina</taxon>
    </lineage>
</organism>
<dbReference type="EMBL" id="AATP01000001">
    <property type="protein sequence ID" value="EAU43144.1"/>
    <property type="molecule type" value="Genomic_DNA"/>
</dbReference>
<comment type="function">
    <text evidence="1">Acts on leucine, isoleucine and valine.</text>
</comment>
<dbReference type="GO" id="GO:0005829">
    <property type="term" value="C:cytosol"/>
    <property type="evidence" value="ECO:0007669"/>
    <property type="project" value="TreeGrafter"/>
</dbReference>
<keyword evidence="8" id="KW-0100">Branched-chain amino acid biosynthesis</keyword>
<comment type="similarity">
    <text evidence="5">Belongs to the class-IV pyridoxal-phosphate-dependent aminotransferase family.</text>
</comment>
<evidence type="ECO:0000256" key="8">
    <source>
        <dbReference type="ARBA" id="ARBA00023304"/>
    </source>
</evidence>
<dbReference type="SUPFAM" id="SSF56752">
    <property type="entry name" value="D-aminoacid aminotransferase-like PLP-dependent enzymes"/>
    <property type="match status" value="1"/>
</dbReference>
<dbReference type="EC" id="2.6.1.42" evidence="6"/>
<evidence type="ECO:0000313" key="12">
    <source>
        <dbReference type="EMBL" id="EAU43144.1"/>
    </source>
</evidence>
<evidence type="ECO:0000256" key="10">
    <source>
        <dbReference type="ARBA" id="ARBA00048798"/>
    </source>
</evidence>
<sequence length="294" mass="31682">MTGARVWLGDRLVAAEDASIDPRDRGFTLGDGCFDTALAIGGRVFRADDHLDRLASTCAALSLPVTRERLAVAQESLSAEIGNGSIRLTVTRGSGARGLALPDDPRPTLFGAASPLAPQMMFKPLTLALAQTRRNETSLSSRLKTLSYFDAIVETDRAKRDGADEPLFLNTNDQIACTALANVFRIGKHDIVTPPLECGALDGVMRRFVIETAERYSVDVRVAPLVLDSEHDGWFLLTNSLRLIAPAGLAGAPPLSPSQARTVRWLMEESCHAIARDCGTDPREFGAEIPDLSV</sequence>
<evidence type="ECO:0000256" key="6">
    <source>
        <dbReference type="ARBA" id="ARBA00013053"/>
    </source>
</evidence>
<dbReference type="Pfam" id="PF01063">
    <property type="entry name" value="Aminotran_4"/>
    <property type="match status" value="1"/>
</dbReference>
<accession>Q0G5C0</accession>
<comment type="catalytic activity">
    <reaction evidence="11">
        <text>L-leucine + 2-oxoglutarate = 4-methyl-2-oxopentanoate + L-glutamate</text>
        <dbReference type="Rhea" id="RHEA:18321"/>
        <dbReference type="ChEBI" id="CHEBI:16810"/>
        <dbReference type="ChEBI" id="CHEBI:17865"/>
        <dbReference type="ChEBI" id="CHEBI:29985"/>
        <dbReference type="ChEBI" id="CHEBI:57427"/>
        <dbReference type="EC" id="2.6.1.42"/>
    </reaction>
</comment>
<dbReference type="InterPro" id="IPR036038">
    <property type="entry name" value="Aminotransferase-like"/>
</dbReference>
<dbReference type="AlphaFoldDB" id="Q0G5C0"/>
<keyword evidence="12" id="KW-0808">Transferase</keyword>
<evidence type="ECO:0000256" key="2">
    <source>
        <dbReference type="ARBA" id="ARBA00004824"/>
    </source>
</evidence>
<protein>
    <recommendedName>
        <fullName evidence="7">Probable branched-chain-amino-acid aminotransferase</fullName>
        <ecNumber evidence="6">2.6.1.42</ecNumber>
    </recommendedName>
</protein>